<gene>
    <name evidence="7" type="ORF">DCHRY22_LOCUS5768</name>
</gene>
<feature type="domain" description="NUP210 Ig-like" evidence="4">
    <location>
        <begin position="232"/>
        <end position="312"/>
    </location>
</feature>
<dbReference type="EMBL" id="CAKASE010000051">
    <property type="protein sequence ID" value="CAG9564832.1"/>
    <property type="molecule type" value="Genomic_DNA"/>
</dbReference>
<dbReference type="PANTHER" id="PTHR23019">
    <property type="entry name" value="NUCLEAR PORE MEMBRANE GLYCOPROTEIN GP210-RELATED"/>
    <property type="match status" value="1"/>
</dbReference>
<feature type="domain" description="NUP210 Ig-like" evidence="5">
    <location>
        <begin position="24"/>
        <end position="114"/>
    </location>
</feature>
<dbReference type="Pfam" id="PF22963">
    <property type="entry name" value="Ig_NUP210_3rd"/>
    <property type="match status" value="1"/>
</dbReference>
<comment type="caution">
    <text evidence="7">The sequence shown here is derived from an EMBL/GenBank/DDBJ whole genome shotgun (WGS) entry which is preliminary data.</text>
</comment>
<organism evidence="7 8">
    <name type="scientific">Danaus chrysippus</name>
    <name type="common">African queen</name>
    <dbReference type="NCBI Taxonomy" id="151541"/>
    <lineage>
        <taxon>Eukaryota</taxon>
        <taxon>Metazoa</taxon>
        <taxon>Ecdysozoa</taxon>
        <taxon>Arthropoda</taxon>
        <taxon>Hexapoda</taxon>
        <taxon>Insecta</taxon>
        <taxon>Pterygota</taxon>
        <taxon>Neoptera</taxon>
        <taxon>Endopterygota</taxon>
        <taxon>Lepidoptera</taxon>
        <taxon>Glossata</taxon>
        <taxon>Ditrysia</taxon>
        <taxon>Papilionoidea</taxon>
        <taxon>Nymphalidae</taxon>
        <taxon>Danainae</taxon>
        <taxon>Danaini</taxon>
        <taxon>Danaina</taxon>
        <taxon>Danaus</taxon>
        <taxon>Anosia</taxon>
    </lineage>
</organism>
<dbReference type="InterPro" id="IPR055097">
    <property type="entry name" value="Ig_NUP210_2nd"/>
</dbReference>
<accession>A0A8J2QKI1</accession>
<sequence length="1690" mass="182560">MKSLRTIIVSVVTLLSFITNCESAKINTPRVLLPWFENLYVNFTFEIIEGGCYSWSLSRDDIIDLVPLYEDTWGHCSRAARVSVSKSCIPPGSVIILAEEVNTGEILRGDVDVDIIRSLKIMSTTRNLYLEEAPEAFEVVAYDDKGNKFSSLEGISFTWNTENVDNNGNHPLIILVQWKDTDYEAPQGIAELEAQGLQSYSVLLYGQAMGESHVTVCLDKICTDFYLHVVASVVLTPAVAYVAPGDTLRYKVVRARAGRLTVQDVAATIYRMELPQSDVATLEDGVSLVRATEVGTSHVYLKSEATEVAMATLTVVEPYSIRVTLRPSNMIIRGDQFTVHCVVFDEDGHPLTAGPEILIRLTVNGEADVILIKSTENGTITDAVAQNTGEFTVTAKLFSVAGKSLFKNVEGQITAKAVDPLAMVPPEMFIAWTESNLEFPLKHSGGGDEHVTWSERQDSPLMLTPAGLLTVRGVGQIDVRLHLTKYPHIQASGRVWSAIPELLQVSSSGTARVARPHHLHIKLTGTHPATGELYNFNTCNCASFAVSLVEGPEPQNVTAAPWIKPKDGACCVVECTFVSRGLSTLRVSRGRAADTARVAVRAAPSLLWPNAAALLPGASIPVIGEGESLIPQSNQPRVAELNARDGAPPHNYPDAQLFTLKCRRKGEALVQLSSLHEERESVSLETWCASHVTRARLDAPDTHGNCSGSRVWLRPGQEVPIKVTLFDTIGRELLDEDGPIMNWDVQPHHIGIGFKTTDRLFVETNSKYAPVPVPDKYYQLVVATEQAIGWSGSIKAAIPDTSATIQAKVVAPLKCDPMKVHIAWEGETVPNISAVTGGSGKYIVETPKGVTASVDEGRLSAVLPAPGTYDLIVADLCVSGEKNIVEVIIEEVLSVEVSTARAVCVDHCVPIRALVKGVSHRYLATSREPDWKTEGDVIVRKGQLCGLREGVGRVRASLGGVWSQSVEVWVFPSLAIVPERSRVAVGGRVHLSHAGGPPRHLGLAVSSSGVIQGLYPGSTRVKLVAVDAANVELASAEAEIEVVPITTLRVRAATQTLLVGSPGPVWIEAAGLTATALSSLQPLPRVTWALRDPTMARIYTTHIDDRLERSIVEGLSVRVVPLKPGVITLDVRVRNMGQVAETRSWDSTIEILGISDIRTSIEGFRDINSGEILSLAVGSTIRLKSLPKGKWSSFQDGCFEIFDNGDVRALRPGHGVIITTHKDERNNIERQAVIHVEVSVPYYCTVEPAESSESWESLRVVTRSVLGRELLSPQANVTVMTSLPARIRRNLNSARGSEISLSGLDSNGAFMTFQSSLAGVTVSDEVFIPGSDAYANRIVATGGFAVCVEGSGWTVPAGIQTATGAGLTLAVLMTDAPAMHVLRLDRPPSTVNILQLPISKMEFLPGEWPASLVPLSIQAEGLTSGPLLCTEEQKYALAGVDVDVPFTCRTTAPFVAQAVLDITNGRHGCTILPGNEINQAVDVELCAEWGVLSTCTKVQLLPPIQLSQTQISLLNPPSMFIINGHPNALKAVKITPSPGLKVETNSKEGQISVTVKSETTTCGVGWVNVVSKLTSQEIRVEVERECEIACGTLLGALFSIMKPYLSTLVTVAFIAGGYIYVQSHQQQKGHIQLPKPPQSTLQTPLPEPRSRTWSRSPYASNPSAPVYGDTSMLPDASFLPTSTRIHSRLL</sequence>
<feature type="transmembrane region" description="Helical" evidence="2">
    <location>
        <begin position="1604"/>
        <end position="1621"/>
    </location>
</feature>
<evidence type="ECO:0000313" key="8">
    <source>
        <dbReference type="Proteomes" id="UP000789524"/>
    </source>
</evidence>
<dbReference type="Proteomes" id="UP000789524">
    <property type="component" value="Unassembled WGS sequence"/>
</dbReference>
<dbReference type="Pfam" id="PF22967">
    <property type="entry name" value="Ig_NUP210_1st"/>
    <property type="match status" value="1"/>
</dbReference>
<dbReference type="OrthoDB" id="361283at2759"/>
<reference evidence="7" key="1">
    <citation type="submission" date="2021-09" db="EMBL/GenBank/DDBJ databases">
        <authorList>
            <person name="Martin H S."/>
        </authorList>
    </citation>
    <scope>NUCLEOTIDE SEQUENCE</scope>
</reference>
<evidence type="ECO:0000259" key="4">
    <source>
        <dbReference type="Pfam" id="PF22963"/>
    </source>
</evidence>
<evidence type="ECO:0000256" key="3">
    <source>
        <dbReference type="SAM" id="SignalP"/>
    </source>
</evidence>
<keyword evidence="2" id="KW-1133">Transmembrane helix</keyword>
<feature type="region of interest" description="Disordered" evidence="1">
    <location>
        <begin position="1629"/>
        <end position="1666"/>
    </location>
</feature>
<dbReference type="InterPro" id="IPR055098">
    <property type="entry name" value="Ig_NUP210_3rd"/>
</dbReference>
<keyword evidence="8" id="KW-1185">Reference proteome</keyword>
<dbReference type="PANTHER" id="PTHR23019:SF0">
    <property type="entry name" value="NUCLEAR PORE MEMBRANE GLYCOPROTEIN 210"/>
    <property type="match status" value="1"/>
</dbReference>
<evidence type="ECO:0000256" key="1">
    <source>
        <dbReference type="SAM" id="MobiDB-lite"/>
    </source>
</evidence>
<feature type="compositionally biased region" description="Polar residues" evidence="1">
    <location>
        <begin position="1651"/>
        <end position="1663"/>
    </location>
</feature>
<evidence type="ECO:0000256" key="2">
    <source>
        <dbReference type="SAM" id="Phobius"/>
    </source>
</evidence>
<name>A0A8J2QKI1_9NEOP</name>
<feature type="signal peptide" evidence="3">
    <location>
        <begin position="1"/>
        <end position="23"/>
    </location>
</feature>
<dbReference type="InterPro" id="IPR045197">
    <property type="entry name" value="NUP210-like"/>
</dbReference>
<dbReference type="InterPro" id="IPR055096">
    <property type="entry name" value="Ig_NUP210_1st"/>
</dbReference>
<feature type="chain" id="PRO_5035263694" evidence="3">
    <location>
        <begin position="24"/>
        <end position="1690"/>
    </location>
</feature>
<protein>
    <submittedName>
        <fullName evidence="7">(African queen) hypothetical protein</fullName>
    </submittedName>
</protein>
<evidence type="ECO:0000259" key="6">
    <source>
        <dbReference type="Pfam" id="PF22969"/>
    </source>
</evidence>
<proteinExistence type="predicted"/>
<keyword evidence="3" id="KW-0732">Signal</keyword>
<feature type="domain" description="NUP210 Ig-like" evidence="6">
    <location>
        <begin position="123"/>
        <end position="220"/>
    </location>
</feature>
<keyword evidence="2" id="KW-0472">Membrane</keyword>
<dbReference type="Pfam" id="PF22969">
    <property type="entry name" value="Ig_NUP210_2nd"/>
    <property type="match status" value="1"/>
</dbReference>
<evidence type="ECO:0000313" key="7">
    <source>
        <dbReference type="EMBL" id="CAG9564832.1"/>
    </source>
</evidence>
<keyword evidence="2" id="KW-0812">Transmembrane</keyword>
<evidence type="ECO:0000259" key="5">
    <source>
        <dbReference type="Pfam" id="PF22967"/>
    </source>
</evidence>